<evidence type="ECO:0000313" key="17">
    <source>
        <dbReference type="EnsemblPlants" id="PNT72049"/>
    </source>
</evidence>
<gene>
    <name evidence="16" type="ORF">BRADI_2g38857v3</name>
</gene>
<dbReference type="InterPro" id="IPR047192">
    <property type="entry name" value="Euk_RPA1_DBD_C"/>
</dbReference>
<dbReference type="GO" id="GO:0008270">
    <property type="term" value="F:zinc ion binding"/>
    <property type="evidence" value="ECO:0007669"/>
    <property type="project" value="UniProtKB-KW"/>
</dbReference>
<evidence type="ECO:0000256" key="9">
    <source>
        <dbReference type="ARBA" id="ARBA00023172"/>
    </source>
</evidence>
<feature type="domain" description="OB" evidence="13">
    <location>
        <begin position="166"/>
        <end position="229"/>
    </location>
</feature>
<dbReference type="STRING" id="15368.A0A2K2DCQ3"/>
<evidence type="ECO:0000256" key="4">
    <source>
        <dbReference type="ARBA" id="ARBA00022723"/>
    </source>
</evidence>
<evidence type="ECO:0000259" key="13">
    <source>
        <dbReference type="Pfam" id="PF01336"/>
    </source>
</evidence>
<dbReference type="PANTHER" id="PTHR47165">
    <property type="entry name" value="OS03G0429900 PROTEIN"/>
    <property type="match status" value="1"/>
</dbReference>
<keyword evidence="4 12" id="KW-0479">Metal-binding</keyword>
<evidence type="ECO:0000259" key="14">
    <source>
        <dbReference type="Pfam" id="PF08646"/>
    </source>
</evidence>
<feature type="non-terminal residue" evidence="16">
    <location>
        <position position="1"/>
    </location>
</feature>
<dbReference type="GO" id="GO:0007004">
    <property type="term" value="P:telomere maintenance via telomerase"/>
    <property type="evidence" value="ECO:0000318"/>
    <property type="project" value="GO_Central"/>
</dbReference>
<feature type="domain" description="Replication protein A OB" evidence="15">
    <location>
        <begin position="273"/>
        <end position="377"/>
    </location>
</feature>
<dbReference type="Pfam" id="PF08646">
    <property type="entry name" value="Rep_fac-A_C"/>
    <property type="match status" value="1"/>
</dbReference>
<comment type="subcellular location">
    <subcellularLocation>
        <location evidence="1 12">Nucleus</location>
    </subcellularLocation>
</comment>
<dbReference type="EMBL" id="CM000881">
    <property type="protein sequence ID" value="PNT72049.1"/>
    <property type="molecule type" value="Genomic_DNA"/>
</dbReference>
<dbReference type="InterPro" id="IPR013955">
    <property type="entry name" value="Rep_factor-A_C"/>
</dbReference>
<dbReference type="Proteomes" id="UP000008810">
    <property type="component" value="Chromosome 2"/>
</dbReference>
<evidence type="ECO:0000256" key="6">
    <source>
        <dbReference type="ARBA" id="ARBA00022771"/>
    </source>
</evidence>
<dbReference type="AlphaFoldDB" id="A0A2K2DCQ3"/>
<evidence type="ECO:0000256" key="7">
    <source>
        <dbReference type="ARBA" id="ARBA00022833"/>
    </source>
</evidence>
<evidence type="ECO:0000256" key="1">
    <source>
        <dbReference type="ARBA" id="ARBA00004123"/>
    </source>
</evidence>
<evidence type="ECO:0000313" key="18">
    <source>
        <dbReference type="Proteomes" id="UP000008810"/>
    </source>
</evidence>
<dbReference type="SUPFAM" id="SSF50249">
    <property type="entry name" value="Nucleic acid-binding proteins"/>
    <property type="match status" value="3"/>
</dbReference>
<dbReference type="CDD" id="cd04475">
    <property type="entry name" value="RPA1_DBD_B"/>
    <property type="match status" value="1"/>
</dbReference>
<dbReference type="GO" id="GO:0003684">
    <property type="term" value="F:damaged DNA binding"/>
    <property type="evidence" value="ECO:0000318"/>
    <property type="project" value="GO_Central"/>
</dbReference>
<comment type="function">
    <text evidence="12">Component of the replication protein A complex (RPA) required for DNA recombination, repair and replication. The activity of RPA is mediated by single-stranded DNA binding and protein interactions. Probably involved in repair of double-strand DNA breaks (DSBs) induced by genotoxic stresses.</text>
</comment>
<evidence type="ECO:0000256" key="11">
    <source>
        <dbReference type="ARBA" id="ARBA00023242"/>
    </source>
</evidence>
<dbReference type="Gene3D" id="2.40.50.140">
    <property type="entry name" value="Nucleic acid-binding proteins"/>
    <property type="match status" value="3"/>
</dbReference>
<comment type="subunit">
    <text evidence="12">Heterotrimer of RPA1, RPA2 and RPA3 (canonical replication protein A complex).</text>
</comment>
<comment type="similarity">
    <text evidence="2 12">Belongs to the replication factor A protein 1 family.</text>
</comment>
<name>A0A2K2DCQ3_BRADI</name>
<dbReference type="GO" id="GO:0051321">
    <property type="term" value="P:meiotic cell cycle"/>
    <property type="evidence" value="ECO:0000318"/>
    <property type="project" value="GO_Central"/>
</dbReference>
<dbReference type="InParanoid" id="A0A2K2DCQ3"/>
<dbReference type="InterPro" id="IPR012340">
    <property type="entry name" value="NA-bd_OB-fold"/>
</dbReference>
<reference evidence="17" key="3">
    <citation type="submission" date="2018-08" db="UniProtKB">
        <authorList>
            <consortium name="EnsemblPlants"/>
        </authorList>
    </citation>
    <scope>IDENTIFICATION</scope>
    <source>
        <strain evidence="17">cv. Bd21</strain>
    </source>
</reference>
<dbReference type="InterPro" id="IPR004365">
    <property type="entry name" value="NA-bd_OB_tRNA"/>
</dbReference>
<dbReference type="GO" id="GO:0006260">
    <property type="term" value="P:DNA replication"/>
    <property type="evidence" value="ECO:0000318"/>
    <property type="project" value="GO_Central"/>
</dbReference>
<evidence type="ECO:0000256" key="10">
    <source>
        <dbReference type="ARBA" id="ARBA00023204"/>
    </source>
</evidence>
<protein>
    <recommendedName>
        <fullName evidence="12">Replication protein A subunit</fullName>
    </recommendedName>
</protein>
<dbReference type="OrthoDB" id="679191at2759"/>
<dbReference type="InterPro" id="IPR004591">
    <property type="entry name" value="Rfa1"/>
</dbReference>
<dbReference type="Pfam" id="PF16900">
    <property type="entry name" value="REPA_OB_2"/>
    <property type="match status" value="1"/>
</dbReference>
<dbReference type="CDD" id="cd04476">
    <property type="entry name" value="RPA1_DBD_C"/>
    <property type="match status" value="1"/>
</dbReference>
<proteinExistence type="inferred from homology"/>
<keyword evidence="18" id="KW-1185">Reference proteome</keyword>
<feature type="domain" description="Replication factor A C-terminal" evidence="14">
    <location>
        <begin position="420"/>
        <end position="562"/>
    </location>
</feature>
<evidence type="ECO:0000256" key="8">
    <source>
        <dbReference type="ARBA" id="ARBA00023125"/>
    </source>
</evidence>
<dbReference type="GO" id="GO:0005662">
    <property type="term" value="C:DNA replication factor A complex"/>
    <property type="evidence" value="ECO:0000318"/>
    <property type="project" value="GO_Central"/>
</dbReference>
<dbReference type="EnsemblPlants" id="PNT72049">
    <property type="protein sequence ID" value="PNT72049"/>
    <property type="gene ID" value="BRADI_2g38857v3"/>
</dbReference>
<dbReference type="PANTHER" id="PTHR47165:SF4">
    <property type="entry name" value="OS03G0429900 PROTEIN"/>
    <property type="match status" value="1"/>
</dbReference>
<evidence type="ECO:0000313" key="16">
    <source>
        <dbReference type="EMBL" id="PNT72049.1"/>
    </source>
</evidence>
<evidence type="ECO:0000256" key="3">
    <source>
        <dbReference type="ARBA" id="ARBA00022705"/>
    </source>
</evidence>
<dbReference type="FunFam" id="2.40.50.140:FF:000041">
    <property type="entry name" value="Replication protein A subunit"/>
    <property type="match status" value="1"/>
</dbReference>
<dbReference type="CDD" id="cd04474">
    <property type="entry name" value="RPA1_DBD_A"/>
    <property type="match status" value="1"/>
</dbReference>
<organism evidence="16">
    <name type="scientific">Brachypodium distachyon</name>
    <name type="common">Purple false brome</name>
    <name type="synonym">Trachynia distachya</name>
    <dbReference type="NCBI Taxonomy" id="15368"/>
    <lineage>
        <taxon>Eukaryota</taxon>
        <taxon>Viridiplantae</taxon>
        <taxon>Streptophyta</taxon>
        <taxon>Embryophyta</taxon>
        <taxon>Tracheophyta</taxon>
        <taxon>Spermatophyta</taxon>
        <taxon>Magnoliopsida</taxon>
        <taxon>Liliopsida</taxon>
        <taxon>Poales</taxon>
        <taxon>Poaceae</taxon>
        <taxon>BOP clade</taxon>
        <taxon>Pooideae</taxon>
        <taxon>Stipodae</taxon>
        <taxon>Brachypodieae</taxon>
        <taxon>Brachypodium</taxon>
    </lineage>
</organism>
<dbReference type="InterPro" id="IPR031657">
    <property type="entry name" value="REPA_OB_2"/>
</dbReference>
<reference evidence="16 17" key="1">
    <citation type="journal article" date="2010" name="Nature">
        <title>Genome sequencing and analysis of the model grass Brachypodium distachyon.</title>
        <authorList>
            <consortium name="International Brachypodium Initiative"/>
        </authorList>
    </citation>
    <scope>NUCLEOTIDE SEQUENCE [LARGE SCALE GENOMIC DNA]</scope>
    <source>
        <strain evidence="16 17">Bd21</strain>
    </source>
</reference>
<accession>A0A2K2DCQ3</accession>
<dbReference type="GO" id="GO:0043047">
    <property type="term" value="F:single-stranded telomeric DNA binding"/>
    <property type="evidence" value="ECO:0000318"/>
    <property type="project" value="GO_Central"/>
</dbReference>
<evidence type="ECO:0000256" key="12">
    <source>
        <dbReference type="RuleBase" id="RU364130"/>
    </source>
</evidence>
<dbReference type="Gramene" id="PNT72049">
    <property type="protein sequence ID" value="PNT72049"/>
    <property type="gene ID" value="BRADI_2g38857v3"/>
</dbReference>
<sequence>VIIVLQLEILRTECTLIGSPTIYEVNAPQPKTGSYSDGLGIHGSMISRAEQGVTNIAYSPRQGLLGSSTAARAEHAVKNLPFSGFYGPMQSQNAIYAKMQQLSLNSHKGQRLAVPWAFGFPGNTYGYRVHPLYQQTPPMYMNGGPVTNNEGPAIPIANLNPYLARWTIKGRVTGKTEVRHFGEGKVFSFDLLDAQGDEIRATCFNSLVDQYYDKIVVGNVYLISRASVKPVLRKKANPLNHEHELILDASTSVESCSGDDGSIPLQRYNFRQISEIENLDCSSTVDFLGVVTSVSPSVTIARKNGPEAHKRTIQLKDMSGRSVPITLWGNFCDVEGQLLHSQWESGLNPILAVKGGRISHFNGPSVGTTSSSQLKINPDLPAAEKLRRWYAAEQEDDVYQTIVQINDEDFGTLSQPDLATVVATISFVCSGACCYPACDLMFNGEQCKKRVTADGDWWWCNRCLRRSKTCEYRYHIVCQIHDHTGSTYATVSQKAARDIIGRKAQEFYTIKDAVQNGQEFEKIMQGILGCEYLLKMSIKKVAENGIVVKRVIVEAERLDLSNSRRVLGAIDKLSKDNSSSSVGDIEI</sequence>
<keyword evidence="8 12" id="KW-0238">DNA-binding</keyword>
<keyword evidence="5" id="KW-0227">DNA damage</keyword>
<keyword evidence="11 12" id="KW-0539">Nucleus</keyword>
<dbReference type="Pfam" id="PF01336">
    <property type="entry name" value="tRNA_anti-codon"/>
    <property type="match status" value="1"/>
</dbReference>
<reference evidence="16" key="2">
    <citation type="submission" date="2017-06" db="EMBL/GenBank/DDBJ databases">
        <title>WGS assembly of Brachypodium distachyon.</title>
        <authorList>
            <consortium name="The International Brachypodium Initiative"/>
            <person name="Lucas S."/>
            <person name="Harmon-Smith M."/>
            <person name="Lail K."/>
            <person name="Tice H."/>
            <person name="Grimwood J."/>
            <person name="Bruce D."/>
            <person name="Barry K."/>
            <person name="Shu S."/>
            <person name="Lindquist E."/>
            <person name="Wang M."/>
            <person name="Pitluck S."/>
            <person name="Vogel J.P."/>
            <person name="Garvin D.F."/>
            <person name="Mockler T.C."/>
            <person name="Schmutz J."/>
            <person name="Rokhsar D."/>
            <person name="Bevan M.W."/>
        </authorList>
    </citation>
    <scope>NUCLEOTIDE SEQUENCE</scope>
    <source>
        <strain evidence="16">Bd21</strain>
    </source>
</reference>
<dbReference type="ExpressionAtlas" id="A0A2K2DCQ3">
    <property type="expression patterns" value="baseline"/>
</dbReference>
<evidence type="ECO:0000256" key="5">
    <source>
        <dbReference type="ARBA" id="ARBA00022763"/>
    </source>
</evidence>
<dbReference type="FunFam" id="2.40.50.140:FF:000064">
    <property type="entry name" value="Replication protein A subunit"/>
    <property type="match status" value="1"/>
</dbReference>
<evidence type="ECO:0000259" key="15">
    <source>
        <dbReference type="Pfam" id="PF16900"/>
    </source>
</evidence>
<keyword evidence="6 12" id="KW-0863">Zinc-finger</keyword>
<dbReference type="NCBIfam" id="TIGR00617">
    <property type="entry name" value="rpa1"/>
    <property type="match status" value="1"/>
</dbReference>
<evidence type="ECO:0000256" key="2">
    <source>
        <dbReference type="ARBA" id="ARBA00005690"/>
    </source>
</evidence>
<dbReference type="GO" id="GO:0006289">
    <property type="term" value="P:nucleotide-excision repair"/>
    <property type="evidence" value="ECO:0000318"/>
    <property type="project" value="GO_Central"/>
</dbReference>
<keyword evidence="10" id="KW-0234">DNA repair</keyword>
<keyword evidence="9" id="KW-0233">DNA recombination</keyword>
<keyword evidence="3 12" id="KW-0235">DNA replication</keyword>
<dbReference type="GO" id="GO:0000724">
    <property type="term" value="P:double-strand break repair via homologous recombination"/>
    <property type="evidence" value="ECO:0000318"/>
    <property type="project" value="GO_Central"/>
</dbReference>
<keyword evidence="7 12" id="KW-0862">Zinc</keyword>